<dbReference type="SUPFAM" id="SSF103473">
    <property type="entry name" value="MFS general substrate transporter"/>
    <property type="match status" value="1"/>
</dbReference>
<feature type="transmembrane region" description="Helical" evidence="6">
    <location>
        <begin position="158"/>
        <end position="177"/>
    </location>
</feature>
<feature type="transmembrane region" description="Helical" evidence="6">
    <location>
        <begin position="7"/>
        <end position="29"/>
    </location>
</feature>
<feature type="transmembrane region" description="Helical" evidence="6">
    <location>
        <begin position="189"/>
        <end position="210"/>
    </location>
</feature>
<evidence type="ECO:0000256" key="3">
    <source>
        <dbReference type="ARBA" id="ARBA00022989"/>
    </source>
</evidence>
<dbReference type="CDD" id="cd17321">
    <property type="entry name" value="MFS_MMR_MDR_like"/>
    <property type="match status" value="1"/>
</dbReference>
<feature type="transmembrane region" description="Helical" evidence="6">
    <location>
        <begin position="97"/>
        <end position="119"/>
    </location>
</feature>
<feature type="compositionally biased region" description="Low complexity" evidence="5">
    <location>
        <begin position="456"/>
        <end position="470"/>
    </location>
</feature>
<dbReference type="EMBL" id="JBHSIT010000009">
    <property type="protein sequence ID" value="MFC4911428.1"/>
    <property type="molecule type" value="Genomic_DNA"/>
</dbReference>
<gene>
    <name evidence="8" type="ORF">ACFPCY_29260</name>
</gene>
<keyword evidence="4 6" id="KW-0472">Membrane</keyword>
<dbReference type="InterPro" id="IPR005829">
    <property type="entry name" value="Sugar_transporter_CS"/>
</dbReference>
<dbReference type="InterPro" id="IPR011701">
    <property type="entry name" value="MFS"/>
</dbReference>
<evidence type="ECO:0000256" key="1">
    <source>
        <dbReference type="ARBA" id="ARBA00004651"/>
    </source>
</evidence>
<feature type="transmembrane region" description="Helical" evidence="6">
    <location>
        <begin position="349"/>
        <end position="374"/>
    </location>
</feature>
<evidence type="ECO:0000313" key="8">
    <source>
        <dbReference type="EMBL" id="MFC4911428.1"/>
    </source>
</evidence>
<evidence type="ECO:0000256" key="6">
    <source>
        <dbReference type="SAM" id="Phobius"/>
    </source>
</evidence>
<evidence type="ECO:0000256" key="4">
    <source>
        <dbReference type="ARBA" id="ARBA00023136"/>
    </source>
</evidence>
<feature type="transmembrane region" description="Helical" evidence="6">
    <location>
        <begin position="426"/>
        <end position="446"/>
    </location>
</feature>
<feature type="domain" description="Major facilitator superfamily (MFS) profile" evidence="7">
    <location>
        <begin position="6"/>
        <end position="450"/>
    </location>
</feature>
<feature type="transmembrane region" description="Helical" evidence="6">
    <location>
        <begin position="131"/>
        <end position="152"/>
    </location>
</feature>
<dbReference type="InterPro" id="IPR020846">
    <property type="entry name" value="MFS_dom"/>
</dbReference>
<dbReference type="PRINTS" id="PR01036">
    <property type="entry name" value="TCRTETB"/>
</dbReference>
<evidence type="ECO:0000313" key="9">
    <source>
        <dbReference type="Proteomes" id="UP001595872"/>
    </source>
</evidence>
<feature type="transmembrane region" description="Helical" evidence="6">
    <location>
        <begin position="386"/>
        <end position="406"/>
    </location>
</feature>
<comment type="caution">
    <text evidence="8">The sequence shown here is derived from an EMBL/GenBank/DDBJ whole genome shotgun (WGS) entry which is preliminary data.</text>
</comment>
<evidence type="ECO:0000256" key="5">
    <source>
        <dbReference type="SAM" id="MobiDB-lite"/>
    </source>
</evidence>
<evidence type="ECO:0000259" key="7">
    <source>
        <dbReference type="PROSITE" id="PS50850"/>
    </source>
</evidence>
<feature type="transmembrane region" description="Helical" evidence="6">
    <location>
        <begin position="290"/>
        <end position="311"/>
    </location>
</feature>
<comment type="subcellular location">
    <subcellularLocation>
        <location evidence="1">Cell membrane</location>
        <topology evidence="1">Multi-pass membrane protein</topology>
    </subcellularLocation>
</comment>
<feature type="compositionally biased region" description="Basic and acidic residues" evidence="5">
    <location>
        <begin position="471"/>
        <end position="480"/>
    </location>
</feature>
<feature type="transmembrane region" description="Helical" evidence="6">
    <location>
        <begin position="41"/>
        <end position="60"/>
    </location>
</feature>
<evidence type="ECO:0000256" key="2">
    <source>
        <dbReference type="ARBA" id="ARBA00022692"/>
    </source>
</evidence>
<dbReference type="Proteomes" id="UP001595872">
    <property type="component" value="Unassembled WGS sequence"/>
</dbReference>
<organism evidence="8 9">
    <name type="scientific">Actinomadura gamaensis</name>
    <dbReference type="NCBI Taxonomy" id="1763541"/>
    <lineage>
        <taxon>Bacteria</taxon>
        <taxon>Bacillati</taxon>
        <taxon>Actinomycetota</taxon>
        <taxon>Actinomycetes</taxon>
        <taxon>Streptosporangiales</taxon>
        <taxon>Thermomonosporaceae</taxon>
        <taxon>Actinomadura</taxon>
    </lineage>
</organism>
<reference evidence="9" key="1">
    <citation type="journal article" date="2019" name="Int. J. Syst. Evol. Microbiol.">
        <title>The Global Catalogue of Microorganisms (GCM) 10K type strain sequencing project: providing services to taxonomists for standard genome sequencing and annotation.</title>
        <authorList>
            <consortium name="The Broad Institute Genomics Platform"/>
            <consortium name="The Broad Institute Genome Sequencing Center for Infectious Disease"/>
            <person name="Wu L."/>
            <person name="Ma J."/>
        </authorList>
    </citation>
    <scope>NUCLEOTIDE SEQUENCE [LARGE SCALE GENOMIC DNA]</scope>
    <source>
        <strain evidence="9">KLKA75</strain>
    </source>
</reference>
<dbReference type="Pfam" id="PF07690">
    <property type="entry name" value="MFS_1"/>
    <property type="match status" value="1"/>
</dbReference>
<feature type="transmembrane region" description="Helical" evidence="6">
    <location>
        <begin position="254"/>
        <end position="278"/>
    </location>
</feature>
<dbReference type="Gene3D" id="1.20.1250.20">
    <property type="entry name" value="MFS general substrate transporter like domains"/>
    <property type="match status" value="1"/>
</dbReference>
<dbReference type="PANTHER" id="PTHR42718:SF49">
    <property type="entry name" value="EXPORT PROTEIN"/>
    <property type="match status" value="1"/>
</dbReference>
<feature type="transmembrane region" description="Helical" evidence="6">
    <location>
        <begin position="318"/>
        <end position="337"/>
    </location>
</feature>
<proteinExistence type="predicted"/>
<dbReference type="RefSeq" id="WP_378260326.1">
    <property type="nucleotide sequence ID" value="NZ_JBHSIT010000009.1"/>
</dbReference>
<dbReference type="PROSITE" id="PS00216">
    <property type="entry name" value="SUGAR_TRANSPORT_1"/>
    <property type="match status" value="1"/>
</dbReference>
<dbReference type="Gene3D" id="1.20.1720.10">
    <property type="entry name" value="Multidrug resistance protein D"/>
    <property type="match status" value="1"/>
</dbReference>
<feature type="transmembrane region" description="Helical" evidence="6">
    <location>
        <begin position="72"/>
        <end position="91"/>
    </location>
</feature>
<dbReference type="PROSITE" id="PS50850">
    <property type="entry name" value="MFS"/>
    <property type="match status" value="1"/>
</dbReference>
<keyword evidence="9" id="KW-1185">Reference proteome</keyword>
<feature type="region of interest" description="Disordered" evidence="5">
    <location>
        <begin position="456"/>
        <end position="480"/>
    </location>
</feature>
<keyword evidence="3 6" id="KW-1133">Transmembrane helix</keyword>
<feature type="transmembrane region" description="Helical" evidence="6">
    <location>
        <begin position="216"/>
        <end position="234"/>
    </location>
</feature>
<accession>A0ABV9U6B7</accession>
<dbReference type="PANTHER" id="PTHR42718">
    <property type="entry name" value="MAJOR FACILITATOR SUPERFAMILY MULTIDRUG TRANSPORTER MFSC"/>
    <property type="match status" value="1"/>
</dbReference>
<protein>
    <submittedName>
        <fullName evidence="8">MFS transporter</fullName>
    </submittedName>
</protein>
<name>A0ABV9U6B7_9ACTN</name>
<sequence length="480" mass="48114">MRRWGPLTAVCLGAFMLLVDVNIVTVALPDMARGLDTTFGALQWVMDVYALALAALLMGAGTLADRIGRRRLYVGGLLTFAASSLVCGLSPDAGTLIAARAVQGAGAAAMFATTVALIAASYEGRDRSVAFGVWGAVSGAASGIGPILGGLLTQHLGWRWIFLVNLPVSAVAIAVTLRRVRESRNPDAHRLDVPGVLLFAVAAGALTFGLTRGGGLLWASVGVAVAAAAGFVLVQRRAAYPTLDLALFRRPGFVGVMVGSLAMSGAAFATLINTSLWLRSVLGLSPLEAGLVILPLPAVSFATSLLAGRLLHGVSPRWTVGGGLALIGLGGFAQAVLDAGSGWTALVPGLVVTGVGAGLALPNVTAAAVAAVPAERGGMASGAVGAFRQLGYALGVALLGAVFRSAMDGDPAASHDAAGFAAGLSAAYATAGALALVAAAAVLLLVRRDGRPAAAAPRAAAAEEAPVKAPADARRQRISS</sequence>
<keyword evidence="2 6" id="KW-0812">Transmembrane</keyword>
<dbReference type="InterPro" id="IPR036259">
    <property type="entry name" value="MFS_trans_sf"/>
</dbReference>